<proteinExistence type="predicted"/>
<evidence type="ECO:0000313" key="1">
    <source>
        <dbReference type="EMBL" id="KAI8428587.1"/>
    </source>
</evidence>
<protein>
    <submittedName>
        <fullName evidence="1">Uncharacterized protein</fullName>
    </submittedName>
</protein>
<dbReference type="Proteomes" id="UP001064048">
    <property type="component" value="Chromosome 12"/>
</dbReference>
<gene>
    <name evidence="1" type="ORF">MSG28_007328</name>
</gene>
<organism evidence="1 2">
    <name type="scientific">Choristoneura fumiferana</name>
    <name type="common">Spruce budworm moth</name>
    <name type="synonym">Archips fumiferana</name>
    <dbReference type="NCBI Taxonomy" id="7141"/>
    <lineage>
        <taxon>Eukaryota</taxon>
        <taxon>Metazoa</taxon>
        <taxon>Ecdysozoa</taxon>
        <taxon>Arthropoda</taxon>
        <taxon>Hexapoda</taxon>
        <taxon>Insecta</taxon>
        <taxon>Pterygota</taxon>
        <taxon>Neoptera</taxon>
        <taxon>Endopterygota</taxon>
        <taxon>Lepidoptera</taxon>
        <taxon>Glossata</taxon>
        <taxon>Ditrysia</taxon>
        <taxon>Tortricoidea</taxon>
        <taxon>Tortricidae</taxon>
        <taxon>Tortricinae</taxon>
        <taxon>Choristoneura</taxon>
    </lineage>
</organism>
<comment type="caution">
    <text evidence="1">The sequence shown here is derived from an EMBL/GenBank/DDBJ whole genome shotgun (WGS) entry which is preliminary data.</text>
</comment>
<accession>A0ACC0JWS2</accession>
<evidence type="ECO:0000313" key="2">
    <source>
        <dbReference type="Proteomes" id="UP001064048"/>
    </source>
</evidence>
<keyword evidence="2" id="KW-1185">Reference proteome</keyword>
<reference evidence="1 2" key="1">
    <citation type="journal article" date="2022" name="Genome Biol. Evol.">
        <title>The Spruce Budworm Genome: Reconstructing the Evolutionary History of Antifreeze Proteins.</title>
        <authorList>
            <person name="Beliveau C."/>
            <person name="Gagne P."/>
            <person name="Picq S."/>
            <person name="Vernygora O."/>
            <person name="Keeling C.I."/>
            <person name="Pinkney K."/>
            <person name="Doucet D."/>
            <person name="Wen F."/>
            <person name="Johnston J.S."/>
            <person name="Maaroufi H."/>
            <person name="Boyle B."/>
            <person name="Laroche J."/>
            <person name="Dewar K."/>
            <person name="Juretic N."/>
            <person name="Blackburn G."/>
            <person name="Nisole A."/>
            <person name="Brunet B."/>
            <person name="Brandao M."/>
            <person name="Lumley L."/>
            <person name="Duan J."/>
            <person name="Quan G."/>
            <person name="Lucarotti C.J."/>
            <person name="Roe A.D."/>
            <person name="Sperling F.A.H."/>
            <person name="Levesque R.C."/>
            <person name="Cusson M."/>
        </authorList>
    </citation>
    <scope>NUCLEOTIDE SEQUENCE [LARGE SCALE GENOMIC DNA]</scope>
    <source>
        <strain evidence="1">Glfc:IPQL:Cfum</strain>
    </source>
</reference>
<sequence length="2569" mass="283374">MESHCAQRKALLREARVSSCGWGGLGWLRGRGRRGAEPRARGPHSRARVNGGSAAERAGLQAGDALIKVNSTDVGGGTWRPTVTPTGSLPRPGSRPLGSSPTPVTNTSLKANHQPSLAFGSGHNNVAKPFGYMNGNENVKSIVNKQYNTPVKMYSDQTIAETLSAQTEVLAGGVLGVNFKKNEKHYDAEKSAVFKVLQEEQNDPEPEHLVSWLITVDMNWLLVEVGPGAPPAATGLRHVQAPVTRPDAPLNNTGGLPVGQNICEECERLITSLREPSHFYSRASVARTGTPSCLHRSHRSRSRTPRVAGAPGTSPPRGLSAPPPRTDTGTQTPVPESLAPAPPHRPSIPVGCHQVLPDGRVALGAPAVPQPDAAALPVLNDTPYCSECNRYIIGVFVRIKDKNLHVECFKCSTCGTSLKNQGYYNLNGKLYCDIHAKLRWQSPHEHVFDTIAAAYHEQLQQWLLPFGSSIGSAYSPSLSPRSAPMSPARPVTAPAPAQTPFTPAPAYTPAPASAPAYAPAPAPAPAHAPFAPISTMQDVSAVQTMSTSQQIAEYSSSASYASASMSTATTSSSQSESVSVVESKQSELVKSEVRSCTVQSFTEQAISECQMSTMYQSQTSPPIEKTYENPMCKIENKIESKSMTRKESATESATEIITQQTNLPVKSPENLDSKIEPKSMTRRESVTTYATDIVTEKAAAPVETVSDSTTGSIMASQSMMRKQSATKSSTEIVTVEKALPIEKSFDNPISKSENTIESKSMVRRESAAETTTQVTTEQSYQENRRESLVKNQITTIADSKVDTLITEQPGVSNETSTDKPIPNTMDIISTPKEENLNHVQNPEPPAIKSLSPTAISNSVPKGFAASMVDALTIAPDRPYSPLPTPQVTNNLLIQSNMVNENLSALPESQNITQPPQAPQKMVKPPQPSPMFTQLPKRGITPIPPIKTYNPPEKKDEPIPMPPETQPYIPPDFKIIIEPKVPRKETSSPMVEALTTAPDRPFTPVNNIPTIERGSLKEALTIAPDRSYSPLPLNVTNKSTHYTSTSTVQVQSTSSEIVRPIATQSTTQMTHSEVSNMQNTCKLQSSSEMSAFRPVPKQVFPPPQPEEFCMLTDFPPMTQEFKANFENSVKRQEAIITESQTTQHSSNSFSNMTTQGFSSVKSAQSFFEQLDQRETMSSVAVRSKSGLHKPDNIPPYQKHFEQLPSQRGITPEICNAPAVLQRPVTPSTNPPIRPKDKSVEPKVPQANMTSQQGVRSVPQIKTPVQQNPPPVHFHKDAPISMTFQPVTDEHFLRASPARSRPTTPSMINKPAPIIPYYQMNLVSVEHLAPETHLYEPSSPEASRSPTPRMRSKSPAQGPPPNPLKAQAPRIKESTPQRHTGHSLLTQATSNLRKEHEISQKGFQSGVEVFNSSGAKNWGQDQPSVIKEQKHSNVGFKSETYNKGAMNIKEDSMINQNYAQRQTESQNISEYGNTTVQTSRKTYEEFERTQSAKVIQIQKGGSSYGAQQQIDSNVRTSINSKQVFPPPVMSLSSSQQNSSVNITNKNVVAAASRNIENCYPNPSISGANQDPVCDPTPSTDGFDFITANEMPTHHIPHKPEFKSAAEERLIRKMAKMALNGYEIGVQRKIKPADHIQSMADKIQDTVVTKHPLNTDSLSSGDSSRENTLRRPINNTFERTYKPDNNIQCIGDKIKDTLLINHPTNFTSGNAPVPPPMNFGDKLKDHSNQSMPVVHNSNGVPPPPPPMGTLEKLNDSSIKNYSTPIKNNNAPVPPPIPNTPIPTFNIRTSPTGQLLDMLDSKSPLYCESVGTNLSDKSQISDNTNKRLNGTNGFNNVQKEKVENNFLSTLRKKDANEKSSFLNGSNKQDTYKSEQYVDSKNKYILGKRKSFEKDILSNETNGCTGHVATQKEKIDNIVPDTNTLKKANLFEKISNEKSTNQFHDDQTPKIDVNLYDNSLYTLKPVKANGTNNVTPRNWNISDDVETVEEKTALSNNEEKQNDNDSDVVVKRRQKRNDRNADGRRDSHIIARPQSTMTSADVADGLLPVCHICDKTITRGPFITALGRIWCPEHFICVNATCRRPLQDIGFVEENGQLYCEFCFEQYIAPACDKCHAKIKGDCLNAIGKHFHPECFNCVYCGKLFGNNPFFLEDAKGFPFNHDKKEVVLIDIKHKSAKRTSKDRASSLREDDLFASHTPAKCKCIMYNSDTVYSTTTFRPVSPSPRTPPAPSSVSPQRTRKLETPLHFDGGLFSDIRSTEGKLLSKVTVDRVHCSSRHDVTDSPSVYESIGSHGAKDYVDDVVKTETITNEEVIKVKFTPVPLEFSSSPRLLTPSQFQIERPVPFIKDGFEDLQSYKIVNSICKEKLFESQDFSKSFDTLDMVEARAPSSLLNFMVDNQNLSKSFESLDIMEPVKRSPSPLANFLISEQLTKIDHYLQESLDACSGSDGEGRSTPARVPVLQVEGETLREVKDIQSKLREEMIQDSSKMYTTTSCQKEEPVREYNTQPSTTRVVSSMEEIKTKSKINSVKDKERGMLHLIYNMPIHYHAIILCFFLIVYNLIYQYIKENCHGKK</sequence>
<dbReference type="EMBL" id="CM046112">
    <property type="protein sequence ID" value="KAI8428587.1"/>
    <property type="molecule type" value="Genomic_DNA"/>
</dbReference>
<name>A0ACC0JWS2_CHOFU</name>